<gene>
    <name evidence="3" type="ORF">F9817_17200</name>
</gene>
<dbReference type="Proteomes" id="UP000462621">
    <property type="component" value="Unassembled WGS sequence"/>
</dbReference>
<evidence type="ECO:0000313" key="3">
    <source>
        <dbReference type="EMBL" id="MZI94916.1"/>
    </source>
</evidence>
<name>A0A7X4LN98_9VIBR</name>
<protein>
    <submittedName>
        <fullName evidence="3">EAL domain-containing protein</fullName>
    </submittedName>
</protein>
<keyword evidence="1" id="KW-1133">Transmembrane helix</keyword>
<keyword evidence="4" id="KW-1185">Reference proteome</keyword>
<accession>A0A7X4LN98</accession>
<organism evidence="3 4">
    <name type="scientific">Vibrio eleionomae</name>
    <dbReference type="NCBI Taxonomy" id="2653505"/>
    <lineage>
        <taxon>Bacteria</taxon>
        <taxon>Pseudomonadati</taxon>
        <taxon>Pseudomonadota</taxon>
        <taxon>Gammaproteobacteria</taxon>
        <taxon>Vibrionales</taxon>
        <taxon>Vibrionaceae</taxon>
        <taxon>Vibrio</taxon>
    </lineage>
</organism>
<dbReference type="SUPFAM" id="SSF141868">
    <property type="entry name" value="EAL domain-like"/>
    <property type="match status" value="1"/>
</dbReference>
<dbReference type="InterPro" id="IPR001633">
    <property type="entry name" value="EAL_dom"/>
</dbReference>
<dbReference type="Pfam" id="PF00563">
    <property type="entry name" value="EAL"/>
    <property type="match status" value="1"/>
</dbReference>
<dbReference type="PANTHER" id="PTHR33121:SF80">
    <property type="entry name" value="CYCLIC DI-GMP PHOSPHODIESTERASE PDEL"/>
    <property type="match status" value="1"/>
</dbReference>
<dbReference type="PANTHER" id="PTHR33121">
    <property type="entry name" value="CYCLIC DI-GMP PHOSPHODIESTERASE PDEF"/>
    <property type="match status" value="1"/>
</dbReference>
<proteinExistence type="predicted"/>
<evidence type="ECO:0000313" key="4">
    <source>
        <dbReference type="Proteomes" id="UP000462621"/>
    </source>
</evidence>
<comment type="caution">
    <text evidence="3">The sequence shown here is derived from an EMBL/GenBank/DDBJ whole genome shotgun (WGS) entry which is preliminary data.</text>
</comment>
<sequence>MTTRYQSRRLFKARMATYFVYIVLVALSTILAYQVMRKDIERQVKHNISNIIQHIDSVLEHVDEAARYIGHYSNVPCSGVQRMMTIRTLSIPSGLSMEVKWKDGYCNTIDGFSTFPIHPQNTASLFVDKGFISTKALYYRIGDTTAELNIYYVLDQLQIQPDYVHFHLVADGLELPASDLGQEGIVDGISVRSSSYSYAIHTDYQWTLMISTIATELLLTLLFSILVPALICYQFYKFISQPKYLARELRHAIKLGQLKAYVQPVVTHDGKLKGGEVLVRWHHPKKGVIGPYEFIDLLEKAQLASGLCHSLFSQVSEQLKGCLEHIANPLHLSFNLCGQQLLNRRIVDDALSFYREVHNPNIKLILELTEREQIFEDERVRDIYNDLYRAGVRFSIDDFGTGHSSLIYLQMFKISYIKIDKQFIDLIGKDTTSNNIVNNLLDLSRRLEIPTIAEGIENQQQKEYLEKNGVDYYQGYLFSKPIVLNEFIQQWLLNSDKKFVSEP</sequence>
<evidence type="ECO:0000259" key="2">
    <source>
        <dbReference type="PROSITE" id="PS50883"/>
    </source>
</evidence>
<dbReference type="InterPro" id="IPR035919">
    <property type="entry name" value="EAL_sf"/>
</dbReference>
<feature type="domain" description="EAL" evidence="2">
    <location>
        <begin position="242"/>
        <end position="495"/>
    </location>
</feature>
<dbReference type="CDD" id="cd01948">
    <property type="entry name" value="EAL"/>
    <property type="match status" value="1"/>
</dbReference>
<dbReference type="RefSeq" id="WP_161157394.1">
    <property type="nucleotide sequence ID" value="NZ_WEKT01000040.1"/>
</dbReference>
<dbReference type="Gene3D" id="3.20.20.450">
    <property type="entry name" value="EAL domain"/>
    <property type="match status" value="1"/>
</dbReference>
<dbReference type="AlphaFoldDB" id="A0A7X4LN98"/>
<reference evidence="3 4" key="1">
    <citation type="submission" date="2019-10" db="EMBL/GenBank/DDBJ databases">
        <title>Vibrio sp. nov. isolated from a shrimp pond.</title>
        <authorList>
            <person name="Gomez-Gil B."/>
            <person name="Enciso-Ibarra J."/>
            <person name="Enciso-Ibarra K."/>
            <person name="Bolan-Mejia C."/>
        </authorList>
    </citation>
    <scope>NUCLEOTIDE SEQUENCE [LARGE SCALE GENOMIC DNA]</scope>
    <source>
        <strain evidence="3 4">CAIM 722</strain>
    </source>
</reference>
<dbReference type="SMART" id="SM00052">
    <property type="entry name" value="EAL"/>
    <property type="match status" value="1"/>
</dbReference>
<dbReference type="EMBL" id="WEKT01000040">
    <property type="protein sequence ID" value="MZI94916.1"/>
    <property type="molecule type" value="Genomic_DNA"/>
</dbReference>
<evidence type="ECO:0000256" key="1">
    <source>
        <dbReference type="SAM" id="Phobius"/>
    </source>
</evidence>
<keyword evidence="1" id="KW-0812">Transmembrane</keyword>
<dbReference type="GO" id="GO:0071111">
    <property type="term" value="F:cyclic-guanylate-specific phosphodiesterase activity"/>
    <property type="evidence" value="ECO:0007669"/>
    <property type="project" value="InterPro"/>
</dbReference>
<dbReference type="InterPro" id="IPR050706">
    <property type="entry name" value="Cyclic-di-GMP_PDE-like"/>
</dbReference>
<dbReference type="PROSITE" id="PS50883">
    <property type="entry name" value="EAL"/>
    <property type="match status" value="1"/>
</dbReference>
<feature type="transmembrane region" description="Helical" evidence="1">
    <location>
        <begin position="15"/>
        <end position="36"/>
    </location>
</feature>
<keyword evidence="1" id="KW-0472">Membrane</keyword>